<dbReference type="AlphaFoldDB" id="A0A9D4QVZ4"/>
<name>A0A9D4QVZ4_DREPO</name>
<sequence>MLRQKINEILDELERITIHHLDTLLQTLKQSLQSDTDKCLKAINGLKKIGDAMINIEKAPKDLSFIAYQKGLEMGSQAETVLKELTVNKSPSVAFHKIPGIEQTLSDFSTLGKIERVETQGNEIVLEQKSKYPHDIRITSDKVACDIRGICELYLGDILILDCNNNRVKLLDMQYKVVAHADLIGSPVDMCTISPNEVAVTFAGSKTNKIGQFLNAKDRQIVIGRKLDFKHTCHGIAYLNNTLFITSRTALYQYVIEGQLVKKIYEDTSLTDTGIFNILTCDVSYS</sequence>
<dbReference type="Proteomes" id="UP000828390">
    <property type="component" value="Unassembled WGS sequence"/>
</dbReference>
<reference evidence="1" key="1">
    <citation type="journal article" date="2019" name="bioRxiv">
        <title>The Genome of the Zebra Mussel, Dreissena polymorpha: A Resource for Invasive Species Research.</title>
        <authorList>
            <person name="McCartney M.A."/>
            <person name="Auch B."/>
            <person name="Kono T."/>
            <person name="Mallez S."/>
            <person name="Zhang Y."/>
            <person name="Obille A."/>
            <person name="Becker A."/>
            <person name="Abrahante J.E."/>
            <person name="Garbe J."/>
            <person name="Badalamenti J.P."/>
            <person name="Herman A."/>
            <person name="Mangelson H."/>
            <person name="Liachko I."/>
            <person name="Sullivan S."/>
            <person name="Sone E.D."/>
            <person name="Koren S."/>
            <person name="Silverstein K.A.T."/>
            <person name="Beckman K.B."/>
            <person name="Gohl D.M."/>
        </authorList>
    </citation>
    <scope>NUCLEOTIDE SEQUENCE</scope>
    <source>
        <strain evidence="1">Duluth1</strain>
        <tissue evidence="1">Whole animal</tissue>
    </source>
</reference>
<protein>
    <submittedName>
        <fullName evidence="1">Uncharacterized protein</fullName>
    </submittedName>
</protein>
<dbReference type="EMBL" id="JAIWYP010000003">
    <property type="protein sequence ID" value="KAH3844742.1"/>
    <property type="molecule type" value="Genomic_DNA"/>
</dbReference>
<keyword evidence="2" id="KW-1185">Reference proteome</keyword>
<evidence type="ECO:0000313" key="1">
    <source>
        <dbReference type="EMBL" id="KAH3844742.1"/>
    </source>
</evidence>
<proteinExistence type="predicted"/>
<accession>A0A9D4QVZ4</accession>
<gene>
    <name evidence="1" type="ORF">DPMN_087004</name>
</gene>
<reference evidence="1" key="2">
    <citation type="submission" date="2020-11" db="EMBL/GenBank/DDBJ databases">
        <authorList>
            <person name="McCartney M.A."/>
            <person name="Auch B."/>
            <person name="Kono T."/>
            <person name="Mallez S."/>
            <person name="Becker A."/>
            <person name="Gohl D.M."/>
            <person name="Silverstein K.A.T."/>
            <person name="Koren S."/>
            <person name="Bechman K.B."/>
            <person name="Herman A."/>
            <person name="Abrahante J.E."/>
            <person name="Garbe J."/>
        </authorList>
    </citation>
    <scope>NUCLEOTIDE SEQUENCE</scope>
    <source>
        <strain evidence="1">Duluth1</strain>
        <tissue evidence="1">Whole animal</tissue>
    </source>
</reference>
<organism evidence="1 2">
    <name type="scientific">Dreissena polymorpha</name>
    <name type="common">Zebra mussel</name>
    <name type="synonym">Mytilus polymorpha</name>
    <dbReference type="NCBI Taxonomy" id="45954"/>
    <lineage>
        <taxon>Eukaryota</taxon>
        <taxon>Metazoa</taxon>
        <taxon>Spiralia</taxon>
        <taxon>Lophotrochozoa</taxon>
        <taxon>Mollusca</taxon>
        <taxon>Bivalvia</taxon>
        <taxon>Autobranchia</taxon>
        <taxon>Heteroconchia</taxon>
        <taxon>Euheterodonta</taxon>
        <taxon>Imparidentia</taxon>
        <taxon>Neoheterodontei</taxon>
        <taxon>Myida</taxon>
        <taxon>Dreissenoidea</taxon>
        <taxon>Dreissenidae</taxon>
        <taxon>Dreissena</taxon>
    </lineage>
</organism>
<evidence type="ECO:0000313" key="2">
    <source>
        <dbReference type="Proteomes" id="UP000828390"/>
    </source>
</evidence>
<comment type="caution">
    <text evidence="1">The sequence shown here is derived from an EMBL/GenBank/DDBJ whole genome shotgun (WGS) entry which is preliminary data.</text>
</comment>